<proteinExistence type="predicted"/>
<dbReference type="EMBL" id="CATOBB020000352">
    <property type="protein sequence ID" value="CAM9139830.1"/>
    <property type="molecule type" value="Genomic_DNA"/>
</dbReference>
<accession>A0ACB1KEF1</accession>
<feature type="non-terminal residue" evidence="1">
    <location>
        <position position="110"/>
    </location>
</feature>
<comment type="caution">
    <text evidence="1">The sequence shown here is derived from an EMBL/GenBank/DDBJ whole genome shotgun (WGS) entry which is preliminary data.</text>
</comment>
<reference evidence="1" key="1">
    <citation type="submission" date="2025-03" db="EMBL/GenBank/DDBJ databases">
        <authorList>
            <consortium name="ELIXIR-Norway"/>
            <consortium name="Elixir Norway"/>
        </authorList>
    </citation>
    <scope>NUCLEOTIDE SEQUENCE</scope>
</reference>
<organism evidence="1 2">
    <name type="scientific">Rangifer tarandus platyrhynchus</name>
    <name type="common">Svalbard reindeer</name>
    <dbReference type="NCBI Taxonomy" id="3082113"/>
    <lineage>
        <taxon>Eukaryota</taxon>
        <taxon>Metazoa</taxon>
        <taxon>Chordata</taxon>
        <taxon>Craniata</taxon>
        <taxon>Vertebrata</taxon>
        <taxon>Euteleostomi</taxon>
        <taxon>Mammalia</taxon>
        <taxon>Eutheria</taxon>
        <taxon>Laurasiatheria</taxon>
        <taxon>Artiodactyla</taxon>
        <taxon>Ruminantia</taxon>
        <taxon>Pecora</taxon>
        <taxon>Cervidae</taxon>
        <taxon>Odocoileinae</taxon>
        <taxon>Rangifer</taxon>
    </lineage>
</organism>
<gene>
    <name evidence="1" type="ORF">MRATA1EN22A_LOCUS28954</name>
</gene>
<dbReference type="Proteomes" id="UP001162501">
    <property type="component" value="Unassembled WGS sequence"/>
</dbReference>
<evidence type="ECO:0000313" key="2">
    <source>
        <dbReference type="Proteomes" id="UP001162501"/>
    </source>
</evidence>
<protein>
    <submittedName>
        <fullName evidence="1">Uncharacterized protein</fullName>
    </submittedName>
</protein>
<evidence type="ECO:0000313" key="1">
    <source>
        <dbReference type="EMBL" id="CAM9139830.1"/>
    </source>
</evidence>
<name>A0ACB1KEF1_RANTA</name>
<sequence>MSGPPSPPALQKGCTGQQSSPGSDRAGLCGSSQAPGGGRSIRDRRVRPSGAVSCAPKPEAAAEAPSVPVPGPWDYGAAAGPVVASEDQPGRAAGPPAPWGGSGRALCPGD</sequence>